<sequence>MANLTTNLIDDRLTAQEVSGINDFMTQLEAQFNGKLRTLTKTQRIGLPKINEANVPFVKDAINAGQTASFLPAYFSVARVENDYALYDQYAAILLRLNQLREKVQDTMMLAGSEAYQNALAIYRMAQEAARNGEPGADAIADKLKTRFQQASSPAEPEAPATGFTNA</sequence>
<dbReference type="AlphaFoldDB" id="A0A4R4E7Q7"/>
<dbReference type="OrthoDB" id="5952844at2"/>
<accession>A0A4R4E7Q7</accession>
<feature type="region of interest" description="Disordered" evidence="1">
    <location>
        <begin position="144"/>
        <end position="167"/>
    </location>
</feature>
<organism evidence="2 3">
    <name type="scientific">Flaviaesturariibacter aridisoli</name>
    <dbReference type="NCBI Taxonomy" id="2545761"/>
    <lineage>
        <taxon>Bacteria</taxon>
        <taxon>Pseudomonadati</taxon>
        <taxon>Bacteroidota</taxon>
        <taxon>Chitinophagia</taxon>
        <taxon>Chitinophagales</taxon>
        <taxon>Chitinophagaceae</taxon>
        <taxon>Flaviaestuariibacter</taxon>
    </lineage>
</organism>
<evidence type="ECO:0000313" key="2">
    <source>
        <dbReference type="EMBL" id="TCZ74101.1"/>
    </source>
</evidence>
<dbReference type="Proteomes" id="UP000295164">
    <property type="component" value="Unassembled WGS sequence"/>
</dbReference>
<protein>
    <submittedName>
        <fullName evidence="2">Uncharacterized protein</fullName>
    </submittedName>
</protein>
<evidence type="ECO:0000313" key="3">
    <source>
        <dbReference type="Proteomes" id="UP000295164"/>
    </source>
</evidence>
<gene>
    <name evidence="2" type="ORF">E0486_03230</name>
</gene>
<feature type="compositionally biased region" description="Low complexity" evidence="1">
    <location>
        <begin position="151"/>
        <end position="161"/>
    </location>
</feature>
<name>A0A4R4E7Q7_9BACT</name>
<comment type="caution">
    <text evidence="2">The sequence shown here is derived from an EMBL/GenBank/DDBJ whole genome shotgun (WGS) entry which is preliminary data.</text>
</comment>
<dbReference type="RefSeq" id="WP_131850700.1">
    <property type="nucleotide sequence ID" value="NZ_SKFH01000003.1"/>
</dbReference>
<reference evidence="2 3" key="1">
    <citation type="submission" date="2019-03" db="EMBL/GenBank/DDBJ databases">
        <authorList>
            <person name="Kim M.K.M."/>
        </authorList>
    </citation>
    <scope>NUCLEOTIDE SEQUENCE [LARGE SCALE GENOMIC DNA]</scope>
    <source>
        <strain evidence="2 3">17J68-15</strain>
    </source>
</reference>
<keyword evidence="3" id="KW-1185">Reference proteome</keyword>
<proteinExistence type="predicted"/>
<dbReference type="EMBL" id="SKFH01000003">
    <property type="protein sequence ID" value="TCZ74101.1"/>
    <property type="molecule type" value="Genomic_DNA"/>
</dbReference>
<evidence type="ECO:0000256" key="1">
    <source>
        <dbReference type="SAM" id="MobiDB-lite"/>
    </source>
</evidence>